<evidence type="ECO:0000313" key="3">
    <source>
        <dbReference type="EMBL" id="TWF74288.1"/>
    </source>
</evidence>
<dbReference type="NCBIfam" id="NF037995">
    <property type="entry name" value="TRAP_S1"/>
    <property type="match status" value="1"/>
</dbReference>
<dbReference type="Gene3D" id="3.40.190.170">
    <property type="entry name" value="Bacterial extracellular solute-binding protein, family 7"/>
    <property type="match status" value="1"/>
</dbReference>
<dbReference type="AlphaFoldDB" id="A0A561SHF7"/>
<dbReference type="EMBL" id="VIWU01000001">
    <property type="protein sequence ID" value="TWF74288.1"/>
    <property type="molecule type" value="Genomic_DNA"/>
</dbReference>
<feature type="region of interest" description="Disordered" evidence="2">
    <location>
        <begin position="1"/>
        <end position="20"/>
    </location>
</feature>
<dbReference type="InterPro" id="IPR006311">
    <property type="entry name" value="TAT_signal"/>
</dbReference>
<dbReference type="GO" id="GO:0055085">
    <property type="term" value="P:transmembrane transport"/>
    <property type="evidence" value="ECO:0007669"/>
    <property type="project" value="InterPro"/>
</dbReference>
<evidence type="ECO:0000256" key="2">
    <source>
        <dbReference type="SAM" id="MobiDB-lite"/>
    </source>
</evidence>
<organism evidence="3 4">
    <name type="scientific">Pseudonocardia hierapolitana</name>
    <dbReference type="NCBI Taxonomy" id="1128676"/>
    <lineage>
        <taxon>Bacteria</taxon>
        <taxon>Bacillati</taxon>
        <taxon>Actinomycetota</taxon>
        <taxon>Actinomycetes</taxon>
        <taxon>Pseudonocardiales</taxon>
        <taxon>Pseudonocardiaceae</taxon>
        <taxon>Pseudonocardia</taxon>
    </lineage>
</organism>
<sequence>MGGYARRSVSSQGPGSLRGPHGARGAFGRRAFLAAAGLGAAGLGSAGLTGCGRADAAGSITTATYIPASYDDLYPGVQTFMDTLATASGGRLTCDMYDAGTLLGAEQLLPGLLLGVADVMFQTSSYVSSSFPILGAMELPFGAEDYAKQRRAIDPAGPLFTLVNEQLAAQGVRLLGGMPCTFEYIWTIGRPILRPEDVRGLRIRVAGEIEGETVKALGGAPVFMGSSEVFEALERGTIDGLMSYLGTVVSRDLQEIVRYGTRAHFGAYTVDAYCRSDWYAGQPPELRAALDEAGRALYRDGTEVMVGVHEGDYLAQVLEGGVELVEPSGAELEAFRTAVEPVYGRWEHLIGDASIADRAVGLINEA</sequence>
<dbReference type="Proteomes" id="UP000321261">
    <property type="component" value="Unassembled WGS sequence"/>
</dbReference>
<proteinExistence type="predicted"/>
<dbReference type="InterPro" id="IPR018389">
    <property type="entry name" value="DctP_fam"/>
</dbReference>
<dbReference type="Pfam" id="PF03480">
    <property type="entry name" value="DctP"/>
    <property type="match status" value="1"/>
</dbReference>
<accession>A0A561SHF7</accession>
<dbReference type="InterPro" id="IPR038404">
    <property type="entry name" value="TRAP_DctP_sf"/>
</dbReference>
<gene>
    <name evidence="3" type="ORF">FHX44_11167</name>
</gene>
<dbReference type="PANTHER" id="PTHR33376">
    <property type="match status" value="1"/>
</dbReference>
<evidence type="ECO:0000313" key="4">
    <source>
        <dbReference type="Proteomes" id="UP000321261"/>
    </source>
</evidence>
<comment type="caution">
    <text evidence="3">The sequence shown here is derived from an EMBL/GenBank/DDBJ whole genome shotgun (WGS) entry which is preliminary data.</text>
</comment>
<dbReference type="PROSITE" id="PS51318">
    <property type="entry name" value="TAT"/>
    <property type="match status" value="1"/>
</dbReference>
<name>A0A561SHF7_9PSEU</name>
<dbReference type="PANTHER" id="PTHR33376:SF15">
    <property type="entry name" value="BLL6794 PROTEIN"/>
    <property type="match status" value="1"/>
</dbReference>
<keyword evidence="1" id="KW-0732">Signal</keyword>
<keyword evidence="4" id="KW-1185">Reference proteome</keyword>
<reference evidence="3 4" key="1">
    <citation type="submission" date="2019-06" db="EMBL/GenBank/DDBJ databases">
        <title>Sequencing the genomes of 1000 actinobacteria strains.</title>
        <authorList>
            <person name="Klenk H.-P."/>
        </authorList>
    </citation>
    <scope>NUCLEOTIDE SEQUENCE [LARGE SCALE GENOMIC DNA]</scope>
    <source>
        <strain evidence="3 4">DSM 45671</strain>
    </source>
</reference>
<protein>
    <submittedName>
        <fullName evidence="3">TRAP-type C4-dicarboxylate transport system substrate-binding protein</fullName>
    </submittedName>
</protein>
<evidence type="ECO:0000256" key="1">
    <source>
        <dbReference type="ARBA" id="ARBA00022729"/>
    </source>
</evidence>